<evidence type="ECO:0000313" key="2">
    <source>
        <dbReference type="Proteomes" id="UP000517753"/>
    </source>
</evidence>
<reference evidence="1 2" key="2">
    <citation type="submission" date="2020-08" db="EMBL/GenBank/DDBJ databases">
        <title>The Agave Microbiome: Exploring the role of microbial communities in plant adaptations to desert environments.</title>
        <authorList>
            <person name="Partida-Martinez L.P."/>
        </authorList>
    </citation>
    <scope>NUCLEOTIDE SEQUENCE [LARGE SCALE GENOMIC DNA]</scope>
    <source>
        <strain evidence="1 2">AS2.3</strain>
    </source>
</reference>
<dbReference type="Proteomes" id="UP000517753">
    <property type="component" value="Unassembled WGS sequence"/>
</dbReference>
<dbReference type="AlphaFoldDB" id="A0A7Y9FQ47"/>
<gene>
    <name evidence="1" type="ORF">HD841_003229</name>
</gene>
<organism evidence="1 2">
    <name type="scientific">Sphingomonas melonis</name>
    <dbReference type="NCBI Taxonomy" id="152682"/>
    <lineage>
        <taxon>Bacteria</taxon>
        <taxon>Pseudomonadati</taxon>
        <taxon>Pseudomonadota</taxon>
        <taxon>Alphaproteobacteria</taxon>
        <taxon>Sphingomonadales</taxon>
        <taxon>Sphingomonadaceae</taxon>
        <taxon>Sphingomonas</taxon>
    </lineage>
</organism>
<protein>
    <submittedName>
        <fullName evidence="1">ABC-type microcin C transport system permease subunit YejE</fullName>
    </submittedName>
</protein>
<reference evidence="1 2" key="1">
    <citation type="submission" date="2020-07" db="EMBL/GenBank/DDBJ databases">
        <authorList>
            <person name="Partida-Martinez L."/>
            <person name="Huntemann M."/>
            <person name="Clum A."/>
            <person name="Wang J."/>
            <person name="Palaniappan K."/>
            <person name="Ritter S."/>
            <person name="Chen I.-M."/>
            <person name="Stamatis D."/>
            <person name="Reddy T."/>
            <person name="O'Malley R."/>
            <person name="Daum C."/>
            <person name="Shapiro N."/>
            <person name="Ivanova N."/>
            <person name="Kyrpides N."/>
            <person name="Woyke T."/>
        </authorList>
    </citation>
    <scope>NUCLEOTIDE SEQUENCE [LARGE SCALE GENOMIC DNA]</scope>
    <source>
        <strain evidence="1 2">AS2.3</strain>
    </source>
</reference>
<proteinExistence type="predicted"/>
<comment type="caution">
    <text evidence="1">The sequence shown here is derived from an EMBL/GenBank/DDBJ whole genome shotgun (WGS) entry which is preliminary data.</text>
</comment>
<dbReference type="RefSeq" id="WP_257015689.1">
    <property type="nucleotide sequence ID" value="NZ_JACCBY010000005.1"/>
</dbReference>
<evidence type="ECO:0000313" key="1">
    <source>
        <dbReference type="EMBL" id="NYD91421.1"/>
    </source>
</evidence>
<name>A0A7Y9FQ47_9SPHN</name>
<dbReference type="EMBL" id="JACCBY010000005">
    <property type="protein sequence ID" value="NYD91421.1"/>
    <property type="molecule type" value="Genomic_DNA"/>
</dbReference>
<sequence>MSSLFMTAPALHSMECSCSACEPIAPANPNHLGARAKAKLAIAAAIVGTAISLLIDPAGTVEALRSVLL</sequence>
<accession>A0A7Y9FQ47</accession>
<keyword evidence="2" id="KW-1185">Reference proteome</keyword>